<accession>A0A8T1TZW4</accession>
<protein>
    <submittedName>
        <fullName evidence="1">Uncharacterized protein</fullName>
    </submittedName>
</protein>
<dbReference type="EMBL" id="JAENGZ010000933">
    <property type="protein sequence ID" value="KAG6952274.1"/>
    <property type="molecule type" value="Genomic_DNA"/>
</dbReference>
<gene>
    <name evidence="1" type="ORF">JG687_00013096</name>
</gene>
<dbReference type="AlphaFoldDB" id="A0A8T1TZW4"/>
<evidence type="ECO:0000313" key="1">
    <source>
        <dbReference type="EMBL" id="KAG6952274.1"/>
    </source>
</evidence>
<reference evidence="1" key="1">
    <citation type="submission" date="2021-01" db="EMBL/GenBank/DDBJ databases">
        <title>Phytophthora aleatoria, a newly-described species from Pinus radiata is distinct from Phytophthora cactorum isolates based on comparative genomics.</title>
        <authorList>
            <person name="Mcdougal R."/>
            <person name="Panda P."/>
            <person name="Williams N."/>
            <person name="Studholme D.J."/>
        </authorList>
    </citation>
    <scope>NUCLEOTIDE SEQUENCE</scope>
    <source>
        <strain evidence="1">NZFS 3830</strain>
    </source>
</reference>
<organism evidence="1 2">
    <name type="scientific">Phytophthora cactorum</name>
    <dbReference type="NCBI Taxonomy" id="29920"/>
    <lineage>
        <taxon>Eukaryota</taxon>
        <taxon>Sar</taxon>
        <taxon>Stramenopiles</taxon>
        <taxon>Oomycota</taxon>
        <taxon>Peronosporomycetes</taxon>
        <taxon>Peronosporales</taxon>
        <taxon>Peronosporaceae</taxon>
        <taxon>Phytophthora</taxon>
    </lineage>
</organism>
<comment type="caution">
    <text evidence="1">The sequence shown here is derived from an EMBL/GenBank/DDBJ whole genome shotgun (WGS) entry which is preliminary data.</text>
</comment>
<dbReference type="Proteomes" id="UP000688947">
    <property type="component" value="Unassembled WGS sequence"/>
</dbReference>
<evidence type="ECO:0000313" key="2">
    <source>
        <dbReference type="Proteomes" id="UP000688947"/>
    </source>
</evidence>
<sequence length="98" mass="10870">MQWRVLSLPASATCSLAGPPSKPSLCISAKLRFSSKSVVITALSFLDNTELTKIACCPELLCSKCQHHRLRVIDTLCVVEQQVLDSQNRCLISVRRVR</sequence>
<proteinExistence type="predicted"/>
<name>A0A8T1TZW4_9STRA</name>